<evidence type="ECO:0000313" key="7">
    <source>
        <dbReference type="EMBL" id="KGI82912.1"/>
    </source>
</evidence>
<dbReference type="PANTHER" id="PTHR42978:SF6">
    <property type="entry name" value="QUORUM-QUENCHING LACTONASE YTNP-RELATED"/>
    <property type="match status" value="1"/>
</dbReference>
<dbReference type="SMART" id="SM00849">
    <property type="entry name" value="Lactamase_B"/>
    <property type="match status" value="1"/>
</dbReference>
<dbReference type="KEGG" id="aey:CDG81_21490"/>
<protein>
    <recommendedName>
        <fullName evidence="5">Metallo-beta-lactamase domain-containing protein</fullName>
    </recommendedName>
</protein>
<dbReference type="Proteomes" id="UP000029737">
    <property type="component" value="Unassembled WGS sequence"/>
</dbReference>
<evidence type="ECO:0000313" key="6">
    <source>
        <dbReference type="EMBL" id="ASU80415.1"/>
    </source>
</evidence>
<name>A0A099DAX3_9ACTN</name>
<dbReference type="EMBL" id="JPMV01000009">
    <property type="protein sequence ID" value="KGI82912.1"/>
    <property type="molecule type" value="Genomic_DNA"/>
</dbReference>
<dbReference type="PANTHER" id="PTHR42978">
    <property type="entry name" value="QUORUM-QUENCHING LACTONASE YTNP-RELATED-RELATED"/>
    <property type="match status" value="1"/>
</dbReference>
<dbReference type="GO" id="GO:0016787">
    <property type="term" value="F:hydrolase activity"/>
    <property type="evidence" value="ECO:0007669"/>
    <property type="project" value="UniProtKB-KW"/>
</dbReference>
<proteinExistence type="inferred from homology"/>
<dbReference type="InterPro" id="IPR036866">
    <property type="entry name" value="RibonucZ/Hydroxyglut_hydro"/>
</dbReference>
<dbReference type="HOGENOM" id="CLU_056519_1_0_11"/>
<keyword evidence="4" id="KW-0862">Zinc</keyword>
<evidence type="ECO:0000256" key="3">
    <source>
        <dbReference type="ARBA" id="ARBA00022801"/>
    </source>
</evidence>
<dbReference type="InterPro" id="IPR051013">
    <property type="entry name" value="MBL_superfamily_lactonases"/>
</dbReference>
<dbReference type="InterPro" id="IPR001279">
    <property type="entry name" value="Metallo-B-lactamas"/>
</dbReference>
<sequence>MTIDRWNVPARMRSLRVGDHTVTYIPDGHVELSPRSWFPGSTARDWEGDRARLLTEEGFFLGSVGGLLVEHGERALLIDAGFGPHRAAAAQTHPYLGALAGGGLLRGLRDAGRRPEDVEAVAFTHLHDDHFGWVFRPGNTSTPFLPHANLIASPEEWSSMRRRGMPVSFPYRQAGDGEEIFPGVVAWSTPGHTPGHTSYVVSSGGQRLIAFGDVFHSPVQVEKPEWEVSMDSDPNVGIATRDLVLKELSQPGTLGFGNHFADVVFGRVVSSESGSYWQPEHR</sequence>
<reference evidence="7 8" key="1">
    <citation type="journal article" date="2014" name="PLoS ONE">
        <title>Identification and Characterization of a New Erythromycin Biosynthetic Gene Cluster in Actinopolyspora erythraea YIM90600, a Novel Erythronolide-Producing Halophilic Actinomycete Isolated from Salt Field.</title>
        <authorList>
            <person name="Chen D."/>
            <person name="Feng J."/>
            <person name="Huang L."/>
            <person name="Zhang Q."/>
            <person name="Wu J."/>
            <person name="Zhu X."/>
            <person name="Duan Y."/>
            <person name="Xu Z."/>
        </authorList>
    </citation>
    <scope>NUCLEOTIDE SEQUENCE [LARGE SCALE GENOMIC DNA]</scope>
    <source>
        <strain evidence="7 8">YIM90600</strain>
    </source>
</reference>
<comment type="similarity">
    <text evidence="1">Belongs to the metallo-beta-lactamase superfamily.</text>
</comment>
<evidence type="ECO:0000313" key="9">
    <source>
        <dbReference type="Proteomes" id="UP000215043"/>
    </source>
</evidence>
<dbReference type="RefSeq" id="WP_052427765.1">
    <property type="nucleotide sequence ID" value="NZ_CP022752.1"/>
</dbReference>
<accession>A0A099DAX3</accession>
<dbReference type="Pfam" id="PF00753">
    <property type="entry name" value="Lactamase_B"/>
    <property type="match status" value="1"/>
</dbReference>
<evidence type="ECO:0000313" key="8">
    <source>
        <dbReference type="Proteomes" id="UP000029737"/>
    </source>
</evidence>
<dbReference type="eggNOG" id="COG0491">
    <property type="taxonomic scope" value="Bacteria"/>
</dbReference>
<dbReference type="Proteomes" id="UP000215043">
    <property type="component" value="Chromosome"/>
</dbReference>
<gene>
    <name evidence="6" type="ORF">CDG81_21490</name>
    <name evidence="7" type="ORF">IL38_03395</name>
</gene>
<organism evidence="6 9">
    <name type="scientific">Actinopolyspora erythraea</name>
    <dbReference type="NCBI Taxonomy" id="414996"/>
    <lineage>
        <taxon>Bacteria</taxon>
        <taxon>Bacillati</taxon>
        <taxon>Actinomycetota</taxon>
        <taxon>Actinomycetes</taxon>
        <taxon>Actinopolysporales</taxon>
        <taxon>Actinopolysporaceae</taxon>
        <taxon>Actinopolyspora</taxon>
    </lineage>
</organism>
<keyword evidence="2" id="KW-0479">Metal-binding</keyword>
<dbReference type="EMBL" id="CP022752">
    <property type="protein sequence ID" value="ASU80415.1"/>
    <property type="molecule type" value="Genomic_DNA"/>
</dbReference>
<evidence type="ECO:0000259" key="5">
    <source>
        <dbReference type="SMART" id="SM00849"/>
    </source>
</evidence>
<reference evidence="6 9" key="2">
    <citation type="submission" date="2017-08" db="EMBL/GenBank/DDBJ databases">
        <title>The complete genome sequence of moderately halophilic actinomycete Actinopolyspora erythraea YIM 90600, the producer of novel erythromycin, novel actinopolysporins A-C and tubercidin.</title>
        <authorList>
            <person name="Yin M."/>
            <person name="Tang S."/>
        </authorList>
    </citation>
    <scope>NUCLEOTIDE SEQUENCE [LARGE SCALE GENOMIC DNA]</scope>
    <source>
        <strain evidence="6 9">YIM 90600</strain>
    </source>
</reference>
<feature type="domain" description="Metallo-beta-lactamase" evidence="5">
    <location>
        <begin position="63"/>
        <end position="259"/>
    </location>
</feature>
<dbReference type="GO" id="GO:0046872">
    <property type="term" value="F:metal ion binding"/>
    <property type="evidence" value="ECO:0007669"/>
    <property type="project" value="UniProtKB-KW"/>
</dbReference>
<dbReference type="Gene3D" id="3.60.15.10">
    <property type="entry name" value="Ribonuclease Z/Hydroxyacylglutathione hydrolase-like"/>
    <property type="match status" value="1"/>
</dbReference>
<keyword evidence="3" id="KW-0378">Hydrolase</keyword>
<dbReference type="SUPFAM" id="SSF56281">
    <property type="entry name" value="Metallo-hydrolase/oxidoreductase"/>
    <property type="match status" value="1"/>
</dbReference>
<dbReference type="AlphaFoldDB" id="A0A099DAX3"/>
<keyword evidence="8" id="KW-1185">Reference proteome</keyword>
<dbReference type="OrthoDB" id="5177904at2"/>
<evidence type="ECO:0000256" key="2">
    <source>
        <dbReference type="ARBA" id="ARBA00022723"/>
    </source>
</evidence>
<evidence type="ECO:0000256" key="1">
    <source>
        <dbReference type="ARBA" id="ARBA00007749"/>
    </source>
</evidence>
<evidence type="ECO:0000256" key="4">
    <source>
        <dbReference type="ARBA" id="ARBA00022833"/>
    </source>
</evidence>